<dbReference type="Gene3D" id="3.90.320.10">
    <property type="match status" value="1"/>
</dbReference>
<keyword evidence="5" id="KW-0234">DNA repair</keyword>
<dbReference type="SUPFAM" id="SSF52540">
    <property type="entry name" value="P-loop containing nucleoside triphosphate hydrolases"/>
    <property type="match status" value="1"/>
</dbReference>
<dbReference type="EMBL" id="PDJF01000001">
    <property type="protein sequence ID" value="PFG28230.1"/>
    <property type="molecule type" value="Genomic_DNA"/>
</dbReference>
<keyword evidence="3" id="KW-0067">ATP-binding</keyword>
<proteinExistence type="predicted"/>
<reference evidence="7 8" key="1">
    <citation type="submission" date="2017-10" db="EMBL/GenBank/DDBJ databases">
        <title>Sequencing the genomes of 1000 actinobacteria strains.</title>
        <authorList>
            <person name="Klenk H.-P."/>
        </authorList>
    </citation>
    <scope>NUCLEOTIDE SEQUENCE [LARGE SCALE GENOMIC DNA]</scope>
    <source>
        <strain evidence="7 8">DSM 20688</strain>
    </source>
</reference>
<evidence type="ECO:0000313" key="7">
    <source>
        <dbReference type="EMBL" id="PFG28230.1"/>
    </source>
</evidence>
<evidence type="ECO:0000256" key="2">
    <source>
        <dbReference type="ARBA" id="ARBA00022763"/>
    </source>
</evidence>
<keyword evidence="8" id="KW-1185">Reference proteome</keyword>
<evidence type="ECO:0000256" key="5">
    <source>
        <dbReference type="ARBA" id="ARBA00023204"/>
    </source>
</evidence>
<dbReference type="GO" id="GO:0004527">
    <property type="term" value="F:exonuclease activity"/>
    <property type="evidence" value="ECO:0007669"/>
    <property type="project" value="UniProtKB-KW"/>
</dbReference>
<evidence type="ECO:0000256" key="3">
    <source>
        <dbReference type="ARBA" id="ARBA00022806"/>
    </source>
</evidence>
<dbReference type="InterPro" id="IPR038726">
    <property type="entry name" value="PDDEXK_AddAB-type"/>
</dbReference>
<evidence type="ECO:0000256" key="4">
    <source>
        <dbReference type="ARBA" id="ARBA00022839"/>
    </source>
</evidence>
<protein>
    <submittedName>
        <fullName evidence="7">PD-(D/E)XK nuclease superfamily protein</fullName>
    </submittedName>
</protein>
<keyword evidence="4" id="KW-0378">Hydrolase</keyword>
<evidence type="ECO:0000256" key="1">
    <source>
        <dbReference type="ARBA" id="ARBA00022722"/>
    </source>
</evidence>
<dbReference type="InterPro" id="IPR027417">
    <property type="entry name" value="P-loop_NTPase"/>
</dbReference>
<dbReference type="OrthoDB" id="4385639at2"/>
<dbReference type="Pfam" id="PF12705">
    <property type="entry name" value="PDDEXK_1"/>
    <property type="match status" value="1"/>
</dbReference>
<dbReference type="STRING" id="1724.GCA_001044175_01400"/>
<evidence type="ECO:0000313" key="8">
    <source>
        <dbReference type="Proteomes" id="UP000221653"/>
    </source>
</evidence>
<dbReference type="GO" id="GO:0004386">
    <property type="term" value="F:helicase activity"/>
    <property type="evidence" value="ECO:0007669"/>
    <property type="project" value="UniProtKB-KW"/>
</dbReference>
<feature type="domain" description="PD-(D/E)XK endonuclease-like" evidence="6">
    <location>
        <begin position="650"/>
        <end position="961"/>
    </location>
</feature>
<sequence length="1019" mass="111241">MSGAHPIVVFMPDSPVSASLSIITPTSRDDYFARLAQTIARAQLDAPLDHPVTIVCAPGARDDLIAGLVQHASAQGIARPLIGVQVFTVEGYILHRAGELHPRTMLQRRQLTPYVLRALAEHPAAEPLRQKKLDSEPATRSAVISAVAELTRLPESVRHETHGRELPGIVADIADSVLTESKADFFTPAHACVHAATSDGTFRIVAGVVADSPQQEEWLSQIADVRVSAPQHSQGEVSAHTYVHDEDEVVAVLRTIRKKLAGYGGKDPVPAHRMAVALADVTYLPTVSRIFTAAGLPFRALADGTLATHPVVQAVRLLTQSRPGNVSRRAIADALGSGVVQCPVSLSAFDSLTRGWTKASTLADLRAVGGQNNAASEIRYGELAEWWSELNDATLQVANSATWSDLATNVRALCERFINAGQHQSGLTALVDATESWSRWDGVTAPPTHHDLTELLTEFAGNPDASTAVDTGPLRVGTLDEVVGRDLDILFIVGAHSAALPPARTPDPCITDGQRGTTAKEALVAFEEVWNAALASADQVKISAPRTLIDGTVCHISGWVQHITDDIPVRYGLDSAIRAEGTAFIPYNDAEARWVKTWIKGDQDCDGRMNQIQSLRVSGAAANNPGAQFNGFLGPEAGRKAAESFFSREISASALESYLRSPLVFYIERIAGARLLEDPDPAVDIEARDRGTIYHSVLEEWTRRVWLDAQPRPTSHVDIDWTRALNILNDIISDHLDTVPHGRYSAASWSAFERDVREVCHRWFAVDKAQAMQGWVPLAAEAAFGTLNRNDGTRPSGRMEITDLDGNPRQVRFHGSIDRIEYNPQTNTLRLVDYKTGRAKPKQDSIKQSPIGDVNKGWELQLALYGHVVRTVLDGAAEDGLLPEVEALKGANPILETRYWFITDNPPTPDEVTQAAEAGEDTDALIQQAGTQYSQLTDDLIHSAVTEIYQHVQQGHFMAYPDWFTDRFGPTEKMLALGAGQMRRAQHHFAEYMQFDLARHVRPQEDADSQDSTTTGDVR</sequence>
<keyword evidence="2" id="KW-0227">DNA damage</keyword>
<dbReference type="Proteomes" id="UP000221653">
    <property type="component" value="Unassembled WGS sequence"/>
</dbReference>
<accession>A0A2A9DQP9</accession>
<gene>
    <name evidence="7" type="ORF">ATK06_1332</name>
</gene>
<dbReference type="GO" id="GO:0006281">
    <property type="term" value="P:DNA repair"/>
    <property type="evidence" value="ECO:0007669"/>
    <property type="project" value="UniProtKB-KW"/>
</dbReference>
<keyword evidence="1" id="KW-0540">Nuclease</keyword>
<name>A0A2A9DQP9_9CORY</name>
<dbReference type="AlphaFoldDB" id="A0A2A9DQP9"/>
<evidence type="ECO:0000259" key="6">
    <source>
        <dbReference type="Pfam" id="PF12705"/>
    </source>
</evidence>
<organism evidence="7 8">
    <name type="scientific">Corynebacterium renale</name>
    <dbReference type="NCBI Taxonomy" id="1724"/>
    <lineage>
        <taxon>Bacteria</taxon>
        <taxon>Bacillati</taxon>
        <taxon>Actinomycetota</taxon>
        <taxon>Actinomycetes</taxon>
        <taxon>Mycobacteriales</taxon>
        <taxon>Corynebacteriaceae</taxon>
        <taxon>Corynebacterium</taxon>
    </lineage>
</organism>
<comment type="caution">
    <text evidence="7">The sequence shown here is derived from an EMBL/GenBank/DDBJ whole genome shotgun (WGS) entry which is preliminary data.</text>
</comment>
<dbReference type="InterPro" id="IPR011604">
    <property type="entry name" value="PDDEXK-like_dom_sf"/>
</dbReference>
<keyword evidence="4" id="KW-0269">Exonuclease</keyword>
<keyword evidence="3" id="KW-0347">Helicase</keyword>
<keyword evidence="3" id="KW-0547">Nucleotide-binding</keyword>